<dbReference type="AlphaFoldDB" id="A0A7X3CPE7"/>
<reference evidence="1 2" key="1">
    <citation type="submission" date="2019-11" db="EMBL/GenBank/DDBJ databases">
        <title>Draft genome sequences of five Paenibacillus species of dairy origin.</title>
        <authorList>
            <person name="Olajide A.M."/>
            <person name="Chen S."/>
            <person name="Lapointe G."/>
        </authorList>
    </citation>
    <scope>NUCLEOTIDE SEQUENCE [LARGE SCALE GENOMIC DNA]</scope>
    <source>
        <strain evidence="1 2">12CR55</strain>
    </source>
</reference>
<protein>
    <submittedName>
        <fullName evidence="1">DUF3243 family protein</fullName>
    </submittedName>
</protein>
<dbReference type="Pfam" id="PF11588">
    <property type="entry name" value="DUF3243"/>
    <property type="match status" value="1"/>
</dbReference>
<dbReference type="InterPro" id="IPR038292">
    <property type="entry name" value="YmfJ/YflH_sf"/>
</dbReference>
<evidence type="ECO:0000313" key="2">
    <source>
        <dbReference type="Proteomes" id="UP000447876"/>
    </source>
</evidence>
<accession>A0A7X3CPE7</accession>
<dbReference type="InterPro" id="IPR021637">
    <property type="entry name" value="DUF3243"/>
</dbReference>
<dbReference type="Gene3D" id="1.10.760.20">
    <property type="entry name" value="Protein of unknown function DUF3243"/>
    <property type="match status" value="1"/>
</dbReference>
<proteinExistence type="predicted"/>
<organism evidence="1 2">
    <name type="scientific">Paenibacillus woosongensis</name>
    <dbReference type="NCBI Taxonomy" id="307580"/>
    <lineage>
        <taxon>Bacteria</taxon>
        <taxon>Bacillati</taxon>
        <taxon>Bacillota</taxon>
        <taxon>Bacilli</taxon>
        <taxon>Bacillales</taxon>
        <taxon>Paenibacillaceae</taxon>
        <taxon>Paenibacillus</taxon>
    </lineage>
</organism>
<sequence length="114" mass="13137">MSEHNHVVNKEGEMALNKVDDALRRMDGERKEDILENFDAFKRYLGGRIEVAQSIGLSEEMMAKAAEKIGDYLAANEEPRNREEKLLQELWKAGEQEHRHALAHILVRLVRTTP</sequence>
<dbReference type="OrthoDB" id="2418090at2"/>
<dbReference type="RefSeq" id="WP_155612198.1">
    <property type="nucleotide sequence ID" value="NZ_WNZW01000008.1"/>
</dbReference>
<gene>
    <name evidence="1" type="ORF">GNP95_17710</name>
</gene>
<evidence type="ECO:0000313" key="1">
    <source>
        <dbReference type="EMBL" id="MUG46814.1"/>
    </source>
</evidence>
<comment type="caution">
    <text evidence="1">The sequence shown here is derived from an EMBL/GenBank/DDBJ whole genome shotgun (WGS) entry which is preliminary data.</text>
</comment>
<dbReference type="Proteomes" id="UP000447876">
    <property type="component" value="Unassembled WGS sequence"/>
</dbReference>
<dbReference type="EMBL" id="WNZW01000008">
    <property type="protein sequence ID" value="MUG46814.1"/>
    <property type="molecule type" value="Genomic_DNA"/>
</dbReference>
<name>A0A7X3CPE7_9BACL</name>